<dbReference type="EMBL" id="VSRR010148938">
    <property type="protein sequence ID" value="MPD06015.1"/>
    <property type="molecule type" value="Genomic_DNA"/>
</dbReference>
<feature type="region of interest" description="Disordered" evidence="1">
    <location>
        <begin position="1"/>
        <end position="58"/>
    </location>
</feature>
<accession>A0A5B7KMS5</accession>
<reference evidence="2 3" key="1">
    <citation type="submission" date="2019-05" db="EMBL/GenBank/DDBJ databases">
        <title>Another draft genome of Portunus trituberculatus and its Hox gene families provides insights of decapod evolution.</title>
        <authorList>
            <person name="Jeong J.-H."/>
            <person name="Song I."/>
            <person name="Kim S."/>
            <person name="Choi T."/>
            <person name="Kim D."/>
            <person name="Ryu S."/>
            <person name="Kim W."/>
        </authorList>
    </citation>
    <scope>NUCLEOTIDE SEQUENCE [LARGE SCALE GENOMIC DNA]</scope>
    <source>
        <tissue evidence="2">Muscle</tissue>
    </source>
</reference>
<evidence type="ECO:0000313" key="2">
    <source>
        <dbReference type="EMBL" id="MPD06015.1"/>
    </source>
</evidence>
<evidence type="ECO:0000256" key="1">
    <source>
        <dbReference type="SAM" id="MobiDB-lite"/>
    </source>
</evidence>
<dbReference type="Proteomes" id="UP000324222">
    <property type="component" value="Unassembled WGS sequence"/>
</dbReference>
<dbReference type="AlphaFoldDB" id="A0A5B7KMS5"/>
<protein>
    <submittedName>
        <fullName evidence="2">Uncharacterized protein</fullName>
    </submittedName>
</protein>
<organism evidence="2 3">
    <name type="scientific">Portunus trituberculatus</name>
    <name type="common">Swimming crab</name>
    <name type="synonym">Neptunus trituberculatus</name>
    <dbReference type="NCBI Taxonomy" id="210409"/>
    <lineage>
        <taxon>Eukaryota</taxon>
        <taxon>Metazoa</taxon>
        <taxon>Ecdysozoa</taxon>
        <taxon>Arthropoda</taxon>
        <taxon>Crustacea</taxon>
        <taxon>Multicrustacea</taxon>
        <taxon>Malacostraca</taxon>
        <taxon>Eumalacostraca</taxon>
        <taxon>Eucarida</taxon>
        <taxon>Decapoda</taxon>
        <taxon>Pleocyemata</taxon>
        <taxon>Brachyura</taxon>
        <taxon>Eubrachyura</taxon>
        <taxon>Portunoidea</taxon>
        <taxon>Portunidae</taxon>
        <taxon>Portuninae</taxon>
        <taxon>Portunus</taxon>
    </lineage>
</organism>
<sequence length="80" mass="8450">MKAGDASSGEPAGRKKITHSHNVYSKGHETPRAGGLREDCVGGPLAAPRLPDSAPKRSAVTDEINITVLMSTIHHTHQAK</sequence>
<keyword evidence="3" id="KW-1185">Reference proteome</keyword>
<evidence type="ECO:0000313" key="3">
    <source>
        <dbReference type="Proteomes" id="UP000324222"/>
    </source>
</evidence>
<proteinExistence type="predicted"/>
<feature type="compositionally biased region" description="Basic and acidic residues" evidence="1">
    <location>
        <begin position="26"/>
        <end position="40"/>
    </location>
</feature>
<gene>
    <name evidence="2" type="ORF">E2C01_101793</name>
</gene>
<comment type="caution">
    <text evidence="2">The sequence shown here is derived from an EMBL/GenBank/DDBJ whole genome shotgun (WGS) entry which is preliminary data.</text>
</comment>
<name>A0A5B7KMS5_PORTR</name>